<dbReference type="Gene3D" id="3.40.50.11840">
    <property type="entry name" value="Diphthamide synthesis DPH1/DPH2 domain 1"/>
    <property type="match status" value="1"/>
</dbReference>
<dbReference type="NCBIfam" id="TIGR00272">
    <property type="entry name" value="DPH2"/>
    <property type="match status" value="1"/>
</dbReference>
<accession>A0AAW1AC89</accession>
<dbReference type="InterPro" id="IPR010014">
    <property type="entry name" value="DHP2"/>
</dbReference>
<dbReference type="GO" id="GO:0017183">
    <property type="term" value="P:protein histidyl modification to diphthamide"/>
    <property type="evidence" value="ECO:0007669"/>
    <property type="project" value="InterPro"/>
</dbReference>
<dbReference type="FunFam" id="3.40.50.11860:FF:000001">
    <property type="entry name" value="2-(3-amino-3-carboxypropyl)histidine synthase subunit 2"/>
    <property type="match status" value="1"/>
</dbReference>
<evidence type="ECO:0000256" key="9">
    <source>
        <dbReference type="RuleBase" id="RU364133"/>
    </source>
</evidence>
<dbReference type="InterPro" id="IPR016435">
    <property type="entry name" value="DPH1/DPH2"/>
</dbReference>
<comment type="cofactor">
    <cofactor evidence="1">
        <name>[4Fe-4S] cluster</name>
        <dbReference type="ChEBI" id="CHEBI:49883"/>
    </cofactor>
</comment>
<evidence type="ECO:0000256" key="6">
    <source>
        <dbReference type="ARBA" id="ARBA00023004"/>
    </source>
</evidence>
<evidence type="ECO:0000313" key="11">
    <source>
        <dbReference type="Proteomes" id="UP001432146"/>
    </source>
</evidence>
<dbReference type="GO" id="GO:0046872">
    <property type="term" value="F:metal ion binding"/>
    <property type="evidence" value="ECO:0007669"/>
    <property type="project" value="UniProtKB-KW"/>
</dbReference>
<evidence type="ECO:0000256" key="3">
    <source>
        <dbReference type="ARBA" id="ARBA00006179"/>
    </source>
</evidence>
<dbReference type="GO" id="GO:0090560">
    <property type="term" value="F:2-(3-amino-3-carboxypropyl)histidine synthase activity"/>
    <property type="evidence" value="ECO:0007669"/>
    <property type="project" value="InterPro"/>
</dbReference>
<evidence type="ECO:0000313" key="10">
    <source>
        <dbReference type="EMBL" id="KAK9306743.1"/>
    </source>
</evidence>
<dbReference type="FunFam" id="3.40.50.11840:FF:000002">
    <property type="entry name" value="2-(3-amino-3-carboxypropyl)histidine synthase subunit 2"/>
    <property type="match status" value="1"/>
</dbReference>
<evidence type="ECO:0000256" key="7">
    <source>
        <dbReference type="ARBA" id="ARBA00023014"/>
    </source>
</evidence>
<comment type="pathway">
    <text evidence="2 9">Protein modification; peptidyl-diphthamide biosynthesis.</text>
</comment>
<dbReference type="Gene3D" id="3.40.50.11860">
    <property type="entry name" value="Diphthamide synthesis DPH1/DPH2 domain 3"/>
    <property type="match status" value="1"/>
</dbReference>
<evidence type="ECO:0000256" key="1">
    <source>
        <dbReference type="ARBA" id="ARBA00001966"/>
    </source>
</evidence>
<comment type="caution">
    <text evidence="10">The sequence shown here is derived from an EMBL/GenBank/DDBJ whole genome shotgun (WGS) entry which is preliminary data.</text>
</comment>
<keyword evidence="11" id="KW-1185">Reference proteome</keyword>
<evidence type="ECO:0000256" key="5">
    <source>
        <dbReference type="ARBA" id="ARBA00022723"/>
    </source>
</evidence>
<keyword evidence="5 9" id="KW-0479">Metal-binding</keyword>
<proteinExistence type="inferred from homology"/>
<dbReference type="EMBL" id="JAWNGG020000036">
    <property type="protein sequence ID" value="KAK9306743.1"/>
    <property type="molecule type" value="Genomic_DNA"/>
</dbReference>
<dbReference type="PANTHER" id="PTHR10762">
    <property type="entry name" value="DIPHTHAMIDE BIOSYNTHESIS PROTEIN"/>
    <property type="match status" value="1"/>
</dbReference>
<comment type="function">
    <text evidence="8 9">Required for the first step of diphthamide biosynthesis, a post-translational modification of histidine which occurs in elongation factor 2. DPH1 and DPH2 transfer a 3-amino-3-carboxypropyl (ACP) group from S-adenosyl-L-methionine (SAM) to a histidine residue, the reaction is assisted by a reduction system comprising DPH3 and a NADH-dependent reductase. Facilitates the reduction of the catalytic iron-sulfur cluster found in the DPH1 subunit.</text>
</comment>
<evidence type="ECO:0000256" key="2">
    <source>
        <dbReference type="ARBA" id="ARBA00005156"/>
    </source>
</evidence>
<reference evidence="10 11" key="1">
    <citation type="submission" date="2024-05" db="EMBL/GenBank/DDBJ databases">
        <title>The nuclear and mitochondrial genome assemblies of Tetragonisca angustula (Apidae: Meliponini), a tiny yet remarkable pollinator in the Neotropics.</title>
        <authorList>
            <person name="Ferrari R."/>
            <person name="Ricardo P.C."/>
            <person name="Dias F.C."/>
            <person name="Araujo N.S."/>
            <person name="Soares D.O."/>
            <person name="Zhou Q.-S."/>
            <person name="Zhu C.-D."/>
            <person name="Coutinho L."/>
            <person name="Airas M.C."/>
            <person name="Batista T.M."/>
        </authorList>
    </citation>
    <scope>NUCLEOTIDE SEQUENCE [LARGE SCALE GENOMIC DNA]</scope>
    <source>
        <strain evidence="10">ASF017062</strain>
        <tissue evidence="10">Abdomen</tissue>
    </source>
</reference>
<dbReference type="Proteomes" id="UP001432146">
    <property type="component" value="Unassembled WGS sequence"/>
</dbReference>
<dbReference type="NCBIfam" id="TIGR00322">
    <property type="entry name" value="diphth2_R"/>
    <property type="match status" value="1"/>
</dbReference>
<dbReference type="PANTHER" id="PTHR10762:SF2">
    <property type="entry name" value="2-(3-AMINO-3-CARBOXYPROPYL)HISTIDINE SYNTHASE SUBUNIT 2"/>
    <property type="match status" value="1"/>
</dbReference>
<dbReference type="InterPro" id="IPR042263">
    <property type="entry name" value="DPH1/DPH2_1"/>
</dbReference>
<comment type="similarity">
    <text evidence="3 9">Belongs to the DPH1/DPH2 family. DPH2 subfamily.</text>
</comment>
<keyword evidence="6 9" id="KW-0408">Iron</keyword>
<protein>
    <recommendedName>
        <fullName evidence="4 9">2-(3-amino-3-carboxypropyl)histidine synthase subunit 2</fullName>
    </recommendedName>
</protein>
<dbReference type="SFLD" id="SFLDS00032">
    <property type="entry name" value="Radical_SAM_3-amino-3-carboxyp"/>
    <property type="match status" value="1"/>
</dbReference>
<keyword evidence="7 9" id="KW-0411">Iron-sulfur</keyword>
<dbReference type="GO" id="GO:0051536">
    <property type="term" value="F:iron-sulfur cluster binding"/>
    <property type="evidence" value="ECO:0007669"/>
    <property type="project" value="UniProtKB-KW"/>
</dbReference>
<name>A0AAW1AC89_9HYME</name>
<evidence type="ECO:0000256" key="4">
    <source>
        <dbReference type="ARBA" id="ARBA00021914"/>
    </source>
</evidence>
<dbReference type="AlphaFoldDB" id="A0AAW1AC89"/>
<dbReference type="InterPro" id="IPR042265">
    <property type="entry name" value="DPH1/DPH2_3"/>
</dbReference>
<evidence type="ECO:0000256" key="8">
    <source>
        <dbReference type="ARBA" id="ARBA00045159"/>
    </source>
</evidence>
<sequence length="490" mass="56268">MSRDNIRDSSTNANVIACLHNTLRNLRYINNEKDMGDKMNDISRDDFYAIEKCGKWIDERNLNKVCLQFPDNLLPDSVEIALRLENRINKKVYILGDTSYGSCCVDEVAAQHINADSIIHFGHACLNPTSRIPVFHVLPKQEIDITEVIDKFKLYFANQSERILFFYDITYAHKIENIYKILNSVYNNLIFSSLNCTSNVEFTDVIDDSFTTILGRCFKLDKKYKIEDYVAFFLGNDGKTFTTLAMTIPAKKWYYFENNNVVEYEIFNTLWLKRRRFLVEKLKDAKVVGIVIATLGIKDYLTIITMLKNILKAKKKKSYILSVGKINPAKLANFPEIDAFVVITCPENEIFDSREFLKPLLMPYEVELAFNSLREYYTHYCIDFRQILPGGMNYVDFKTSTDLDVSLITGELRNCDESIPCADKMNALVINNSSGIVAIGKAGAEFLHNRSWKGLEQRLGEDGIHSAEIGRCGLPSCYENESIFMKKNNE</sequence>
<dbReference type="SFLD" id="SFLDG01121">
    <property type="entry name" value="Diphthamide_biosynthesis"/>
    <property type="match status" value="1"/>
</dbReference>
<gene>
    <name evidence="10" type="ORF">QLX08_002654</name>
</gene>
<organism evidence="10 11">
    <name type="scientific">Tetragonisca angustula</name>
    <dbReference type="NCBI Taxonomy" id="166442"/>
    <lineage>
        <taxon>Eukaryota</taxon>
        <taxon>Metazoa</taxon>
        <taxon>Ecdysozoa</taxon>
        <taxon>Arthropoda</taxon>
        <taxon>Hexapoda</taxon>
        <taxon>Insecta</taxon>
        <taxon>Pterygota</taxon>
        <taxon>Neoptera</taxon>
        <taxon>Endopterygota</taxon>
        <taxon>Hymenoptera</taxon>
        <taxon>Apocrita</taxon>
        <taxon>Aculeata</taxon>
        <taxon>Apoidea</taxon>
        <taxon>Anthophila</taxon>
        <taxon>Apidae</taxon>
        <taxon>Tetragonisca</taxon>
    </lineage>
</organism>
<dbReference type="Pfam" id="PF01866">
    <property type="entry name" value="Diphthamide_syn"/>
    <property type="match status" value="1"/>
</dbReference>